<feature type="region of interest" description="Disordered" evidence="6">
    <location>
        <begin position="99"/>
        <end position="118"/>
    </location>
</feature>
<keyword evidence="2" id="KW-0677">Repeat</keyword>
<protein>
    <submittedName>
        <fullName evidence="7">Pentatricopeptide repeat protein (AFU_orthologue AFUA_2G10790)</fullName>
    </submittedName>
</protein>
<dbReference type="AlphaFoldDB" id="Q5B0K3"/>
<dbReference type="NCBIfam" id="TIGR00756">
    <property type="entry name" value="PPR"/>
    <property type="match status" value="1"/>
</dbReference>
<dbReference type="GeneID" id="2871181"/>
<evidence type="ECO:0000256" key="6">
    <source>
        <dbReference type="SAM" id="MobiDB-lite"/>
    </source>
</evidence>
<dbReference type="OrthoDB" id="185373at2759"/>
<dbReference type="GO" id="GO:0005737">
    <property type="term" value="C:cytoplasm"/>
    <property type="evidence" value="ECO:0000318"/>
    <property type="project" value="GO_Central"/>
</dbReference>
<dbReference type="InterPro" id="IPR002885">
    <property type="entry name" value="PPR_rpt"/>
</dbReference>
<dbReference type="Proteomes" id="UP000000560">
    <property type="component" value="Chromosome I"/>
</dbReference>
<proteinExistence type="inferred from homology"/>
<evidence type="ECO:0000256" key="1">
    <source>
        <dbReference type="ARBA" id="ARBA00006192"/>
    </source>
</evidence>
<evidence type="ECO:0000256" key="2">
    <source>
        <dbReference type="ARBA" id="ARBA00022737"/>
    </source>
</evidence>
<evidence type="ECO:0000256" key="5">
    <source>
        <dbReference type="PROSITE-ProRule" id="PRU00708"/>
    </source>
</evidence>
<dbReference type="Gene3D" id="1.25.40.10">
    <property type="entry name" value="Tetratricopeptide repeat domain"/>
    <property type="match status" value="1"/>
</dbReference>
<reference evidence="8" key="2">
    <citation type="journal article" date="2009" name="Fungal Genet. Biol.">
        <title>The 2008 update of the Aspergillus nidulans genome annotation: a community effort.</title>
        <authorList>
            <person name="Wortman J.R."/>
            <person name="Gilsenan J.M."/>
            <person name="Joardar V."/>
            <person name="Deegan J."/>
            <person name="Clutterbuck J."/>
            <person name="Andersen M.R."/>
            <person name="Archer D."/>
            <person name="Bencina M."/>
            <person name="Braus G."/>
            <person name="Coutinho P."/>
            <person name="von Dohren H."/>
            <person name="Doonan J."/>
            <person name="Driessen A.J."/>
            <person name="Durek P."/>
            <person name="Espeso E."/>
            <person name="Fekete E."/>
            <person name="Flipphi M."/>
            <person name="Estrada C.G."/>
            <person name="Geysens S."/>
            <person name="Goldman G."/>
            <person name="de Groot P.W."/>
            <person name="Hansen K."/>
            <person name="Harris S.D."/>
            <person name="Heinekamp T."/>
            <person name="Helmstaedt K."/>
            <person name="Henrissat B."/>
            <person name="Hofmann G."/>
            <person name="Homan T."/>
            <person name="Horio T."/>
            <person name="Horiuchi H."/>
            <person name="James S."/>
            <person name="Jones M."/>
            <person name="Karaffa L."/>
            <person name="Karanyi Z."/>
            <person name="Kato M."/>
            <person name="Keller N."/>
            <person name="Kelly D.E."/>
            <person name="Kiel J.A."/>
            <person name="Kim J.M."/>
            <person name="van der Klei I.J."/>
            <person name="Klis F.M."/>
            <person name="Kovalchuk A."/>
            <person name="Krasevec N."/>
            <person name="Kubicek C.P."/>
            <person name="Liu B."/>
            <person name="Maccabe A."/>
            <person name="Meyer V."/>
            <person name="Mirabito P."/>
            <person name="Miskei M."/>
            <person name="Mos M."/>
            <person name="Mullins J."/>
            <person name="Nelson D.R."/>
            <person name="Nielsen J."/>
            <person name="Oakley B.R."/>
            <person name="Osmani S.A."/>
            <person name="Pakula T."/>
            <person name="Paszewski A."/>
            <person name="Paulsen I."/>
            <person name="Pilsyk S."/>
            <person name="Pocsi I."/>
            <person name="Punt P.J."/>
            <person name="Ram A.F."/>
            <person name="Ren Q."/>
            <person name="Robellet X."/>
            <person name="Robson G."/>
            <person name="Seiboth B."/>
            <person name="van Solingen P."/>
            <person name="Specht T."/>
            <person name="Sun J."/>
            <person name="Taheri-Talesh N."/>
            <person name="Takeshita N."/>
            <person name="Ussery D."/>
            <person name="vanKuyk P.A."/>
            <person name="Visser H."/>
            <person name="van de Vondervoort P.J."/>
            <person name="de Vries R.P."/>
            <person name="Walton J."/>
            <person name="Xiang X."/>
            <person name="Xiong Y."/>
            <person name="Zeng A.P."/>
            <person name="Brandt B.W."/>
            <person name="Cornell M.J."/>
            <person name="van den Hondel C.A."/>
            <person name="Visser J."/>
            <person name="Oliver S.G."/>
            <person name="Turner G."/>
        </authorList>
    </citation>
    <scope>GENOME REANNOTATION</scope>
    <source>
        <strain evidence="8">FGSC A4 / ATCC 38163 / CBS 112.46 / NRRL 194 / M139</strain>
    </source>
</reference>
<feature type="compositionally biased region" description="Acidic residues" evidence="6">
    <location>
        <begin position="448"/>
        <end position="459"/>
    </location>
</feature>
<dbReference type="KEGG" id="ani:ANIA_05927"/>
<feature type="region of interest" description="Disordered" evidence="6">
    <location>
        <begin position="495"/>
        <end position="522"/>
    </location>
</feature>
<dbReference type="PANTHER" id="PTHR47447">
    <property type="entry name" value="OS03G0856100 PROTEIN"/>
    <property type="match status" value="1"/>
</dbReference>
<name>Q5B0K3_EMENI</name>
<dbReference type="STRING" id="227321.Q5B0K3"/>
<dbReference type="PROSITE" id="PS51375">
    <property type="entry name" value="PPR"/>
    <property type="match status" value="1"/>
</dbReference>
<comment type="subunit">
    <text evidence="4">Binds to mitochondrial small subunit 15S rRNA.</text>
</comment>
<organism evidence="7 8">
    <name type="scientific">Emericella nidulans (strain FGSC A4 / ATCC 38163 / CBS 112.46 / NRRL 194 / M139)</name>
    <name type="common">Aspergillus nidulans</name>
    <dbReference type="NCBI Taxonomy" id="227321"/>
    <lineage>
        <taxon>Eukaryota</taxon>
        <taxon>Fungi</taxon>
        <taxon>Dikarya</taxon>
        <taxon>Ascomycota</taxon>
        <taxon>Pezizomycotina</taxon>
        <taxon>Eurotiomycetes</taxon>
        <taxon>Eurotiomycetidae</taxon>
        <taxon>Eurotiales</taxon>
        <taxon>Aspergillaceae</taxon>
        <taxon>Aspergillus</taxon>
        <taxon>Aspergillus subgen. Nidulantes</taxon>
    </lineage>
</organism>
<gene>
    <name evidence="7" type="ORF">ANIA_05927</name>
</gene>
<evidence type="ECO:0000256" key="3">
    <source>
        <dbReference type="ARBA" id="ARBA00044493"/>
    </source>
</evidence>
<accession>C8V3J4</accession>
<feature type="compositionally biased region" description="Basic and acidic residues" evidence="6">
    <location>
        <begin position="511"/>
        <end position="520"/>
    </location>
</feature>
<dbReference type="PANTHER" id="PTHR47447:SF17">
    <property type="entry name" value="OS12G0638900 PROTEIN"/>
    <property type="match status" value="1"/>
</dbReference>
<reference evidence="8" key="1">
    <citation type="journal article" date="2005" name="Nature">
        <title>Sequencing of Aspergillus nidulans and comparative analysis with A. fumigatus and A. oryzae.</title>
        <authorList>
            <person name="Galagan J.E."/>
            <person name="Calvo S.E."/>
            <person name="Cuomo C."/>
            <person name="Ma L.J."/>
            <person name="Wortman J.R."/>
            <person name="Batzoglou S."/>
            <person name="Lee S.I."/>
            <person name="Basturkmen M."/>
            <person name="Spevak C.C."/>
            <person name="Clutterbuck J."/>
            <person name="Kapitonov V."/>
            <person name="Jurka J."/>
            <person name="Scazzocchio C."/>
            <person name="Farman M."/>
            <person name="Butler J."/>
            <person name="Purcell S."/>
            <person name="Harris S."/>
            <person name="Braus G.H."/>
            <person name="Draht O."/>
            <person name="Busch S."/>
            <person name="D'Enfert C."/>
            <person name="Bouchier C."/>
            <person name="Goldman G.H."/>
            <person name="Bell-Pedersen D."/>
            <person name="Griffiths-Jones S."/>
            <person name="Doonan J.H."/>
            <person name="Yu J."/>
            <person name="Vienken K."/>
            <person name="Pain A."/>
            <person name="Freitag M."/>
            <person name="Selker E.U."/>
            <person name="Archer D.B."/>
            <person name="Penalva M.A."/>
            <person name="Oakley B.R."/>
            <person name="Momany M."/>
            <person name="Tanaka T."/>
            <person name="Kumagai T."/>
            <person name="Asai K."/>
            <person name="Machida M."/>
            <person name="Nierman W.C."/>
            <person name="Denning D.W."/>
            <person name="Caddick M."/>
            <person name="Hynes M."/>
            <person name="Paoletti M."/>
            <person name="Fischer R."/>
            <person name="Miller B."/>
            <person name="Dyer P."/>
            <person name="Sachs M.S."/>
            <person name="Osmani S.A."/>
            <person name="Birren B.W."/>
        </authorList>
    </citation>
    <scope>NUCLEOTIDE SEQUENCE [LARGE SCALE GENOMIC DNA]</scope>
    <source>
        <strain evidence="8">FGSC A4 / ATCC 38163 / CBS 112.46 / NRRL 194 / M139</strain>
    </source>
</reference>
<keyword evidence="8" id="KW-1185">Reference proteome</keyword>
<dbReference type="VEuPathDB" id="FungiDB:AN5927"/>
<dbReference type="OMA" id="VAWNHLL"/>
<evidence type="ECO:0000256" key="4">
    <source>
        <dbReference type="ARBA" id="ARBA00044511"/>
    </source>
</evidence>
<dbReference type="RefSeq" id="XP_663531.1">
    <property type="nucleotide sequence ID" value="XM_658439.1"/>
</dbReference>
<comment type="similarity">
    <text evidence="1">Belongs to the CCM1 family.</text>
</comment>
<dbReference type="GO" id="GO:0006397">
    <property type="term" value="P:mRNA processing"/>
    <property type="evidence" value="ECO:0000318"/>
    <property type="project" value="GO_Central"/>
</dbReference>
<comment type="function">
    <text evidence="3">Regulates mitochondrial small subunit maturation by controlling 15S rRNA 5'-end processing. Localizes to the 5' precursor of the 15S rRNA in a position that is subsequently occupied by mS47 in the mature yeast mtSSU. Uses structure and sequence-specific RNA recognition, binding to a single-stranded region of the precursor and specifically recognizing bases -6 to -1. The exchange of Ccm1 for mS47 is coupled to the irreversible removal of precursor rRNA that is accompanied by conformational changes of the mitoribosomal proteins uS5m and mS26. These conformational changes signal completion of 5'-end rRNA processing through protection of the mature 5'-end of the 15S rRNA and stabilization of mS47. The removal of the 5' precursor together with the dissociation of Ccm1 may be catalyzed by the 5'-3' exoribonuclease Pet127. Involved in the specific removal of group I introns in mitochondrial encoded transcripts.</text>
</comment>
<dbReference type="eggNOG" id="ENOG502QSY4">
    <property type="taxonomic scope" value="Eukaryota"/>
</dbReference>
<feature type="compositionally biased region" description="Basic and acidic residues" evidence="6">
    <location>
        <begin position="426"/>
        <end position="447"/>
    </location>
</feature>
<sequence length="824" mass="93127">MLRCSNATALRTQFSRNIALRVSTSLDSPWTRLPRRAVSLACATTTRARAGPNGSRSFPAGTSRPYSENSAPEKSTPGNPVLETQMPPTNEAIALRDLGVPEPGVPSGRKSPVRPRGSGPDALMLIAMNKGESVAKKAVEMELAWLKDRTVLAERVQRLLKQDNIAFAAELVRTAQRRHYDTQGAWNAILAYCFGKGHAEAAFRFWNDMKKRGGKPNSFAYTTMLRGMGHVDRTPHVDPMSMARSIYQNMLDPDSPVEPTLIHHNAMMTACGLHGDMNLLWEIAGSLPEEGPGSPDVITYTIILNSLRRQIQRQAAKLGAHEYGAEKTFNARLSAIAEGKRIWSDVVYRWQKGELEMEKSNELVSSMAGLLWEGTGDWHLFEVLKLMHQTTGIPILAKEPSRQVHIGSRRAHSRQGTPLVPEEREDVPLVDRMGRKLEDMTPKRNPEPADELEKEEEGDYEHVFDSFLPSSAKPYAATQPASEQPELMRSTLRKSVYSRPAPQQPPPRYTLPKEPEEKGPRYMPIGNRELSIIMETCLQMTNAVQSGKAYWNHLTKEDNGYRITPDRRSFIGYLRILRVARQSRLSLEVIREQMIPQGIESGLPFHIAMSTCRRDRNNLNVFKHANDLLKLMDESLMIPDHRAMSSYLDLLKVLEDNPQLLMGLNGLDPSKQSNPNFQHMRKELVVNLQTVAADNLRPLVSTLDDALEASLKGRPDLSGRHGVDPELLKLQKVSGDKAVAVLARIRSLLVAILMPNRENILPKEDRERFEKDELLLRKYTKADVIENFRKRMIYPTAERQDLYYKRFKPQNENIFEETDALTVY</sequence>
<accession>Q5B0K3</accession>
<feature type="compositionally biased region" description="Polar residues" evidence="6">
    <location>
        <begin position="64"/>
        <end position="78"/>
    </location>
</feature>
<dbReference type="EMBL" id="BN001301">
    <property type="protein sequence ID" value="CBF70550.1"/>
    <property type="molecule type" value="Genomic_DNA"/>
</dbReference>
<dbReference type="GO" id="GO:0003729">
    <property type="term" value="F:mRNA binding"/>
    <property type="evidence" value="ECO:0000318"/>
    <property type="project" value="GO_Central"/>
</dbReference>
<dbReference type="InParanoid" id="Q5B0K3"/>
<feature type="region of interest" description="Disordered" evidence="6">
    <location>
        <begin position="44"/>
        <end position="83"/>
    </location>
</feature>
<dbReference type="InterPro" id="IPR011990">
    <property type="entry name" value="TPR-like_helical_dom_sf"/>
</dbReference>
<feature type="repeat" description="PPR" evidence="5">
    <location>
        <begin position="182"/>
        <end position="216"/>
    </location>
</feature>
<evidence type="ECO:0000313" key="8">
    <source>
        <dbReference type="Proteomes" id="UP000000560"/>
    </source>
</evidence>
<feature type="region of interest" description="Disordered" evidence="6">
    <location>
        <begin position="402"/>
        <end position="460"/>
    </location>
</feature>
<evidence type="ECO:0000313" key="7">
    <source>
        <dbReference type="EMBL" id="CBF70550.1"/>
    </source>
</evidence>
<dbReference type="HOGENOM" id="CLU_014304_0_0_1"/>
<dbReference type="Pfam" id="PF13041">
    <property type="entry name" value="PPR_2"/>
    <property type="match status" value="1"/>
</dbReference>